<dbReference type="STRING" id="1798381.A2721_02720"/>
<reference evidence="6 7" key="1">
    <citation type="journal article" date="2016" name="Nat. Commun.">
        <title>Thousands of microbial genomes shed light on interconnected biogeochemical processes in an aquifer system.</title>
        <authorList>
            <person name="Anantharaman K."/>
            <person name="Brown C.T."/>
            <person name="Hug L.A."/>
            <person name="Sharon I."/>
            <person name="Castelle C.J."/>
            <person name="Probst A.J."/>
            <person name="Thomas B.C."/>
            <person name="Singh A."/>
            <person name="Wilkins M.J."/>
            <person name="Karaoz U."/>
            <person name="Brodie E.L."/>
            <person name="Williams K.H."/>
            <person name="Hubbard S.S."/>
            <person name="Banfield J.F."/>
        </authorList>
    </citation>
    <scope>NUCLEOTIDE SEQUENCE [LARGE SCALE GENOMIC DNA]</scope>
</reference>
<evidence type="ECO:0000256" key="4">
    <source>
        <dbReference type="SAM" id="Phobius"/>
    </source>
</evidence>
<protein>
    <recommendedName>
        <fullName evidence="5">LamG-like jellyroll fold domain-containing protein</fullName>
    </recommendedName>
</protein>
<feature type="compositionally biased region" description="Gly residues" evidence="3">
    <location>
        <begin position="444"/>
        <end position="463"/>
    </location>
</feature>
<feature type="compositionally biased region" description="Polar residues" evidence="3">
    <location>
        <begin position="652"/>
        <end position="665"/>
    </location>
</feature>
<feature type="compositionally biased region" description="Low complexity" evidence="3">
    <location>
        <begin position="381"/>
        <end position="391"/>
    </location>
</feature>
<dbReference type="PRINTS" id="PR01228">
    <property type="entry name" value="EGGSHELL"/>
</dbReference>
<dbReference type="PANTHER" id="PTHR42535">
    <property type="entry name" value="OOKINETE PROTEIN, PUTATIVE-RELATED"/>
    <property type="match status" value="1"/>
</dbReference>
<dbReference type="InterPro" id="IPR018765">
    <property type="entry name" value="DUF2341"/>
</dbReference>
<keyword evidence="2" id="KW-1015">Disulfide bond</keyword>
<feature type="domain" description="LamG-like jellyroll fold" evidence="5">
    <location>
        <begin position="1169"/>
        <end position="1306"/>
    </location>
</feature>
<dbReference type="Gene3D" id="2.60.120.200">
    <property type="match status" value="6"/>
</dbReference>
<sequence length="2031" mass="204305">MKQIRRIRLIGLIRPIWAKKLGIFLLSATIIVAGLLVFWVNRNGGKVEAAWFDDSWGYRQIITLTNNGSTQTDYQVQVVVGTGDLIAAGKMQSDCNDLRFTDLSGKVLSYWTEYCRSGAGKNSSVWVTIPTLTTTPAPIYMYYGNPSAATASTFRSLPTGINLGDGADGAATVSGTVNFNSTTISGRTEADGVNPASTVLTALGSTTITATAAAGLSVGDEVLIINLQGTTSDYGNVGKYETARVTAINGAVLTLNHPLVNAYDGTTQKIMVQRVPNYSSVTVCTGSADPVAGCASAGTLNPASWSSGNGTGGVVMLRATGTVNVAASGSISGAGLGYAGGAGGPAGAKGGYGGDSYDGDNPRGGCADSSCTAGVGGGKSGSATGASPNSGGTRGGGGGGGSDGATNGTGGGAAGGGGGYGGGGGGGGANGDGYVALPSTANGGTGGSGGSTGTSAGGGGGGCRDNDGDNTAGANGGNAGSAGSNGSASCSGTAGTGGEVGSGATSGSGGGGAGGGLGSGGGGGGGGTYGTAALTTIFLGSGGGGGGGTTAGVDFAGAAGAAGGGIVYISAGTVTVAGAASANGADGTTPDAQTGSGGAGAGGSVFISGATVTLGSSLVSATGGAAGAADQAIAGSGGGGVGRIAVNYSTSTGSTNPSAGSTSTLPVAGSPSTEEKGNGPVAFWHLDDGQGTVAQDSTTNGNAGTLSGTTLPSWQTEDLCVSGKCLYFNGITSNVTAGTVNAVQTVSFWVRPASVSASLVQLASGVDVKAASGVVGTDGFTAPTIYVNGAKVTGSSATPFAASQWNFVTVTTGTGITANAITLGKMQTGVLNGFLDEVKLYHYARSAAQVKADYANSGINKGTGSVLGADPDQVNRTLSNGLVGYWKMDESGAGSCTGGANDSCDSSGNGNDGNWVNQAANTGGKFGNGVIFDGVNDTVDVAQSSSLNGVTDDITVSAWIKTTATGGGLTDNTFISKETAGCGSGYSDWFIHLLNGTVKFWTSGSECTAVASNATVNDGSWHLVTVTRKRSDGNHIIYIDGQYDTSKIGNTGSIGNAEDLYFGTINGTASDYTGSLDEVRIYNRVLSPAEVSILYQFAAGPVGYWKMEEGAGTTAADSSGNGYTTAAFTGNTAWTAGKFGKGLTFDGDGDYASITDASGVKIDLGATTDSYTVSGWAKTSTDGSGNATIVEKNDGSGAYPFSLYLNSSEHACFQISDGTNAPSACGSTALSDGAWHYLTGVRDVGADKVYIYVDGVQINSATDSTTATAANGDDTSIGNGGTSYTTNDFTGQIDEVRIYNYSRSPKQIIEDLNVGHPTGGSPIGTAHGYWKFDDGRGTTAYDSGASPNNGVLTSMNLVTSVGISGWNPNGKFNKALSFDGSNDNVDFGDLSYTEGASSLSWSFWVNPNSVAATKCLWCKYNNAATERSWAIESGTTNASAIRATLPTSTTEADGTTYGETPTGQLSVGVWTHVAVVYDGNASGNLNRLKIYINGVKQNLAFAGTIPATTQATTSTANAGESSDGARNFSGTLDEMKIYGGALTEAEVKLDYNRGSAISLGVLGTSTADGKTASSSAGSAYCLPGDTTTCNPPVAEWPYEEGQGTSVADTSGNNNTMTLSAASQWTHGVIGRGITFNGTSDTADYGDVNNKFDSVTKLTVTAWFKKPSVGGKVYIATKGSGANATRFELSALTDGLIYFVVRNGVLSTASTYSNDTNWHHVALVFDGTQTGNANRLKGFIDGTARALTFSNTVPSSTGNYGTAKLYSGYHEWFNLYSAGYVDQMRVFDYPLTAAQVANNYNRGLPASWWKFDECQGTVANDSIATISGTLNGGTPGDCNTASTAWANGKTGKFNYSLKFGTTPDLTTVTSTSTYPFSQVSSPPVSWGGWFYPTSSVNSQAFIDKKDQFRLYTDGSGNAICGVATAAGSYTDASSVTAPITLNTWNHVLCTYDGTTSLKTYVNGILKNTSTISVDMFLTTTTLYVGQLNDASNQFTGQADDIKIWAYSLTAYQVRMEFNQSSAVRFGPSSGAP</sequence>
<dbReference type="InterPro" id="IPR006558">
    <property type="entry name" value="LamG-like"/>
</dbReference>
<dbReference type="InterPro" id="IPR013320">
    <property type="entry name" value="ConA-like_dom_sf"/>
</dbReference>
<dbReference type="SUPFAM" id="SSF49899">
    <property type="entry name" value="Concanavalin A-like lectins/glucanases"/>
    <property type="match status" value="6"/>
</dbReference>
<keyword evidence="1" id="KW-0732">Signal</keyword>
<organism evidence="6 7">
    <name type="scientific">Candidatus Gottesmanbacteria bacterium RIFCSPHIGHO2_01_FULL_47_48</name>
    <dbReference type="NCBI Taxonomy" id="1798381"/>
    <lineage>
        <taxon>Bacteria</taxon>
        <taxon>Candidatus Gottesmaniibacteriota</taxon>
    </lineage>
</organism>
<feature type="compositionally biased region" description="Gly residues" evidence="3">
    <location>
        <begin position="392"/>
        <end position="404"/>
    </location>
</feature>
<dbReference type="Proteomes" id="UP000177871">
    <property type="component" value="Unassembled WGS sequence"/>
</dbReference>
<keyword evidence="4" id="KW-0472">Membrane</keyword>
<feature type="domain" description="LamG-like jellyroll fold" evidence="5">
    <location>
        <begin position="952"/>
        <end position="1089"/>
    </location>
</feature>
<feature type="domain" description="LamG-like jellyroll fold" evidence="5">
    <location>
        <begin position="1655"/>
        <end position="1793"/>
    </location>
</feature>
<evidence type="ECO:0000256" key="1">
    <source>
        <dbReference type="ARBA" id="ARBA00022729"/>
    </source>
</evidence>
<keyword evidence="4" id="KW-1133">Transmembrane helix</keyword>
<dbReference type="PANTHER" id="PTHR42535:SF2">
    <property type="entry name" value="CHROMOSOME UNDETERMINED SCAFFOLD_146, WHOLE GENOME SHOTGUN SEQUENCE"/>
    <property type="match status" value="1"/>
</dbReference>
<evidence type="ECO:0000256" key="3">
    <source>
        <dbReference type="SAM" id="MobiDB-lite"/>
    </source>
</evidence>
<name>A0A1F6A460_9BACT</name>
<evidence type="ECO:0000313" key="6">
    <source>
        <dbReference type="EMBL" id="OGG19416.1"/>
    </source>
</evidence>
<evidence type="ECO:0000313" key="7">
    <source>
        <dbReference type="Proteomes" id="UP000177871"/>
    </source>
</evidence>
<dbReference type="SMART" id="SM00560">
    <property type="entry name" value="LamGL"/>
    <property type="match status" value="4"/>
</dbReference>
<feature type="region of interest" description="Disordered" evidence="3">
    <location>
        <begin position="444"/>
        <end position="510"/>
    </location>
</feature>
<feature type="compositionally biased region" description="Gly residues" evidence="3">
    <location>
        <begin position="494"/>
        <end position="510"/>
    </location>
</feature>
<feature type="region of interest" description="Disordered" evidence="3">
    <location>
        <begin position="652"/>
        <end position="676"/>
    </location>
</feature>
<feature type="domain" description="LamG-like jellyroll fold" evidence="5">
    <location>
        <begin position="1397"/>
        <end position="1545"/>
    </location>
</feature>
<keyword evidence="4" id="KW-0812">Transmembrane</keyword>
<evidence type="ECO:0000256" key="2">
    <source>
        <dbReference type="ARBA" id="ARBA00023157"/>
    </source>
</evidence>
<feature type="compositionally biased region" description="Low complexity" evidence="3">
    <location>
        <begin position="481"/>
        <end position="493"/>
    </location>
</feature>
<dbReference type="Pfam" id="PF13385">
    <property type="entry name" value="Laminin_G_3"/>
    <property type="match status" value="5"/>
</dbReference>
<evidence type="ECO:0000259" key="5">
    <source>
        <dbReference type="SMART" id="SM00560"/>
    </source>
</evidence>
<dbReference type="EMBL" id="MFJK01000007">
    <property type="protein sequence ID" value="OGG19416.1"/>
    <property type="molecule type" value="Genomic_DNA"/>
</dbReference>
<feature type="transmembrane region" description="Helical" evidence="4">
    <location>
        <begin position="21"/>
        <end position="40"/>
    </location>
</feature>
<comment type="caution">
    <text evidence="6">The sequence shown here is derived from an EMBL/GenBank/DDBJ whole genome shotgun (WGS) entry which is preliminary data.</text>
</comment>
<feature type="region of interest" description="Disordered" evidence="3">
    <location>
        <begin position="377"/>
        <end position="404"/>
    </location>
</feature>
<dbReference type="Pfam" id="PF10102">
    <property type="entry name" value="DUF2341"/>
    <property type="match status" value="1"/>
</dbReference>
<gene>
    <name evidence="6" type="ORF">A2721_02720</name>
</gene>
<proteinExistence type="predicted"/>
<accession>A0A1F6A460</accession>